<dbReference type="Proteomes" id="UP000198729">
    <property type="component" value="Unassembled WGS sequence"/>
</dbReference>
<proteinExistence type="predicted"/>
<sequence length="71" mass="7946">MWTKNAAKVIAMHDIKQLLARKCSKNYSKRCGIILMSKIEAEGTESIEVTQSPLGETEVNRLGGNTWRPGR</sequence>
<reference evidence="1 2" key="1">
    <citation type="submission" date="2016-10" db="EMBL/GenBank/DDBJ databases">
        <authorList>
            <person name="de Groot N.N."/>
        </authorList>
    </citation>
    <scope>NUCLEOTIDE SEQUENCE [LARGE SCALE GENOMIC DNA]</scope>
    <source>
        <strain evidence="1">1</strain>
    </source>
</reference>
<evidence type="ECO:0000313" key="1">
    <source>
        <dbReference type="EMBL" id="SCZ85044.1"/>
    </source>
</evidence>
<accession>A0A1G5SCW7</accession>
<gene>
    <name evidence="1" type="ORF">NSMM_330064</name>
</gene>
<dbReference type="EMBL" id="FMWO01000040">
    <property type="protein sequence ID" value="SCZ85044.1"/>
    <property type="molecule type" value="Genomic_DNA"/>
</dbReference>
<organism evidence="1 2">
    <name type="scientific">Nitrosomonas mobilis</name>
    <dbReference type="NCBI Taxonomy" id="51642"/>
    <lineage>
        <taxon>Bacteria</taxon>
        <taxon>Pseudomonadati</taxon>
        <taxon>Pseudomonadota</taxon>
        <taxon>Betaproteobacteria</taxon>
        <taxon>Nitrosomonadales</taxon>
        <taxon>Nitrosomonadaceae</taxon>
        <taxon>Nitrosomonas</taxon>
    </lineage>
</organism>
<evidence type="ECO:0000313" key="2">
    <source>
        <dbReference type="Proteomes" id="UP000198729"/>
    </source>
</evidence>
<name>A0A1G5SCW7_9PROT</name>
<dbReference type="RefSeq" id="WP_090284997.1">
    <property type="nucleotide sequence ID" value="NZ_FMWO01000040.1"/>
</dbReference>
<dbReference type="AlphaFoldDB" id="A0A1G5SCW7"/>
<protein>
    <submittedName>
        <fullName evidence="1">Uncharacterized protein</fullName>
    </submittedName>
</protein>
<keyword evidence="2" id="KW-1185">Reference proteome</keyword>